<dbReference type="Gene3D" id="2.30.30.90">
    <property type="match status" value="1"/>
</dbReference>
<reference evidence="3" key="1">
    <citation type="journal article" date="2021" name="PeerJ">
        <title>Extensive microbial diversity within the chicken gut microbiome revealed by metagenomics and culture.</title>
        <authorList>
            <person name="Gilroy R."/>
            <person name="Ravi A."/>
            <person name="Getino M."/>
            <person name="Pursley I."/>
            <person name="Horton D.L."/>
            <person name="Alikhan N.F."/>
            <person name="Baker D."/>
            <person name="Gharbi K."/>
            <person name="Hall N."/>
            <person name="Watson M."/>
            <person name="Adriaenssens E.M."/>
            <person name="Foster-Nyarko E."/>
            <person name="Jarju S."/>
            <person name="Secka A."/>
            <person name="Antonio M."/>
            <person name="Oren A."/>
            <person name="Chaudhuri R.R."/>
            <person name="La Ragione R."/>
            <person name="Hildebrand F."/>
            <person name="Pallen M.J."/>
        </authorList>
    </citation>
    <scope>NUCLEOTIDE SEQUENCE</scope>
    <source>
        <strain evidence="3">B5-657</strain>
    </source>
</reference>
<dbReference type="Proteomes" id="UP000824229">
    <property type="component" value="Unassembled WGS sequence"/>
</dbReference>
<evidence type="ECO:0000259" key="2">
    <source>
        <dbReference type="SMART" id="SM00899"/>
    </source>
</evidence>
<sequence>MSLIICQEGEVYPIKKITGNDETKKFLNSLGFVVGEEVSIISKNGDNMIVNIKDSRIALGRSMASRIMI</sequence>
<dbReference type="Pfam" id="PF04023">
    <property type="entry name" value="FeoA"/>
    <property type="match status" value="1"/>
</dbReference>
<feature type="domain" description="Ferrous iron transporter FeoA-like" evidence="2">
    <location>
        <begin position="1"/>
        <end position="69"/>
    </location>
</feature>
<dbReference type="InterPro" id="IPR038157">
    <property type="entry name" value="FeoA_core_dom"/>
</dbReference>
<dbReference type="PANTHER" id="PTHR43151">
    <property type="entry name" value="FEOA FAMILY PROTEIN"/>
    <property type="match status" value="1"/>
</dbReference>
<evidence type="ECO:0000313" key="4">
    <source>
        <dbReference type="Proteomes" id="UP000824229"/>
    </source>
</evidence>
<proteinExistence type="predicted"/>
<comment type="caution">
    <text evidence="3">The sequence shown here is derived from an EMBL/GenBank/DDBJ whole genome shotgun (WGS) entry which is preliminary data.</text>
</comment>
<accession>A0A9E2NLF5</accession>
<keyword evidence="1" id="KW-0408">Iron</keyword>
<dbReference type="SUPFAM" id="SSF50037">
    <property type="entry name" value="C-terminal domain of transcriptional repressors"/>
    <property type="match status" value="1"/>
</dbReference>
<dbReference type="GO" id="GO:0046914">
    <property type="term" value="F:transition metal ion binding"/>
    <property type="evidence" value="ECO:0007669"/>
    <property type="project" value="InterPro"/>
</dbReference>
<evidence type="ECO:0000313" key="3">
    <source>
        <dbReference type="EMBL" id="MBU3804391.1"/>
    </source>
</evidence>
<organism evidence="3 4">
    <name type="scientific">Candidatus Cellulosilyticum pullistercoris</name>
    <dbReference type="NCBI Taxonomy" id="2838521"/>
    <lineage>
        <taxon>Bacteria</taxon>
        <taxon>Bacillati</taxon>
        <taxon>Bacillota</taxon>
        <taxon>Clostridia</taxon>
        <taxon>Lachnospirales</taxon>
        <taxon>Cellulosilyticaceae</taxon>
        <taxon>Cellulosilyticum</taxon>
    </lineage>
</organism>
<gene>
    <name evidence="3" type="ORF">H9872_06515</name>
</gene>
<dbReference type="InterPro" id="IPR053184">
    <property type="entry name" value="FeoA-like"/>
</dbReference>
<dbReference type="InterPro" id="IPR007167">
    <property type="entry name" value="Fe-transptr_FeoA-like"/>
</dbReference>
<dbReference type="EMBL" id="JAHLFQ010000145">
    <property type="protein sequence ID" value="MBU3804391.1"/>
    <property type="molecule type" value="Genomic_DNA"/>
</dbReference>
<dbReference type="InterPro" id="IPR008988">
    <property type="entry name" value="Transcriptional_repressor_C"/>
</dbReference>
<name>A0A9E2NLF5_9FIRM</name>
<reference evidence="3" key="2">
    <citation type="submission" date="2021-04" db="EMBL/GenBank/DDBJ databases">
        <authorList>
            <person name="Gilroy R."/>
        </authorList>
    </citation>
    <scope>NUCLEOTIDE SEQUENCE</scope>
    <source>
        <strain evidence="3">B5-657</strain>
    </source>
</reference>
<dbReference type="SMART" id="SM00899">
    <property type="entry name" value="FeoA"/>
    <property type="match status" value="1"/>
</dbReference>
<dbReference type="PANTHER" id="PTHR43151:SF1">
    <property type="entry name" value="SSR2333 PROTEIN"/>
    <property type="match status" value="1"/>
</dbReference>
<evidence type="ECO:0000256" key="1">
    <source>
        <dbReference type="ARBA" id="ARBA00023004"/>
    </source>
</evidence>
<protein>
    <submittedName>
        <fullName evidence="3">Ferrous iron transport protein A</fullName>
    </submittedName>
</protein>
<dbReference type="AlphaFoldDB" id="A0A9E2NLF5"/>